<dbReference type="AlphaFoldDB" id="A0A151X7B8"/>
<gene>
    <name evidence="2" type="ORF">ALC60_04881</name>
</gene>
<name>A0A151X7B8_9HYME</name>
<accession>A0A151X7B8</accession>
<reference evidence="2 3" key="1">
    <citation type="submission" date="2015-09" db="EMBL/GenBank/DDBJ databases">
        <title>Trachymyrmex zeteki WGS genome.</title>
        <authorList>
            <person name="Nygaard S."/>
            <person name="Hu H."/>
            <person name="Boomsma J."/>
            <person name="Zhang G."/>
        </authorList>
    </citation>
    <scope>NUCLEOTIDE SEQUENCE [LARGE SCALE GENOMIC DNA]</scope>
    <source>
        <strain evidence="2">Tzet28-1</strain>
        <tissue evidence="2">Whole body</tissue>
    </source>
</reference>
<keyword evidence="3" id="KW-1185">Reference proteome</keyword>
<evidence type="ECO:0000313" key="3">
    <source>
        <dbReference type="Proteomes" id="UP000075809"/>
    </source>
</evidence>
<proteinExistence type="predicted"/>
<feature type="compositionally biased region" description="Basic and acidic residues" evidence="1">
    <location>
        <begin position="67"/>
        <end position="84"/>
    </location>
</feature>
<sequence length="166" mass="18352">MANYTRAVGFFSSDRRPDAAFSLSTRSERRSLLRQRARLNICCSLRSEAEAKAEGEGVGEGVGEGEGEARRGEGAGEAELEKKHYEEIRQEQKRRLTLSMLDKVSVVASRVATTTLVVLRRARANIITCHRPYPLTSVNVYLQFCNCICLHLFASVTARGCSAILA</sequence>
<dbReference type="EMBL" id="KQ982450">
    <property type="protein sequence ID" value="KYQ56267.1"/>
    <property type="molecule type" value="Genomic_DNA"/>
</dbReference>
<evidence type="ECO:0000256" key="1">
    <source>
        <dbReference type="SAM" id="MobiDB-lite"/>
    </source>
</evidence>
<protein>
    <submittedName>
        <fullName evidence="2">Uncharacterized protein</fullName>
    </submittedName>
</protein>
<dbReference type="Proteomes" id="UP000075809">
    <property type="component" value="Unassembled WGS sequence"/>
</dbReference>
<feature type="region of interest" description="Disordered" evidence="1">
    <location>
        <begin position="54"/>
        <end position="84"/>
    </location>
</feature>
<evidence type="ECO:0000313" key="2">
    <source>
        <dbReference type="EMBL" id="KYQ56267.1"/>
    </source>
</evidence>
<organism evidence="2 3">
    <name type="scientific">Mycetomoellerius zeteki</name>
    <dbReference type="NCBI Taxonomy" id="64791"/>
    <lineage>
        <taxon>Eukaryota</taxon>
        <taxon>Metazoa</taxon>
        <taxon>Ecdysozoa</taxon>
        <taxon>Arthropoda</taxon>
        <taxon>Hexapoda</taxon>
        <taxon>Insecta</taxon>
        <taxon>Pterygota</taxon>
        <taxon>Neoptera</taxon>
        <taxon>Endopterygota</taxon>
        <taxon>Hymenoptera</taxon>
        <taxon>Apocrita</taxon>
        <taxon>Aculeata</taxon>
        <taxon>Formicoidea</taxon>
        <taxon>Formicidae</taxon>
        <taxon>Myrmicinae</taxon>
        <taxon>Mycetomoellerius</taxon>
    </lineage>
</organism>